<organism evidence="1 2">
    <name type="scientific">Micavibrio aeruginosavorus (strain ARL-13)</name>
    <dbReference type="NCBI Taxonomy" id="856793"/>
    <lineage>
        <taxon>Bacteria</taxon>
        <taxon>Pseudomonadati</taxon>
        <taxon>Bdellovibrionota</taxon>
        <taxon>Bdellovibrionia</taxon>
        <taxon>Bdellovibrionales</taxon>
        <taxon>Pseudobdellovibrionaceae</taxon>
        <taxon>Micavibrio</taxon>
    </lineage>
</organism>
<sequence length="40" mass="4790">MREYKQIVCITSTEKQTICLYFYLSTKNPENPGVFRVKFL</sequence>
<dbReference type="AlphaFoldDB" id="G2KMY8"/>
<proteinExistence type="predicted"/>
<evidence type="ECO:0000313" key="2">
    <source>
        <dbReference type="Proteomes" id="UP000009286"/>
    </source>
</evidence>
<gene>
    <name evidence="1" type="ordered locus">MICA_583</name>
</gene>
<dbReference type="EMBL" id="CP002382">
    <property type="protein sequence ID" value="AEP08920.1"/>
    <property type="molecule type" value="Genomic_DNA"/>
</dbReference>
<dbReference type="KEGG" id="mai:MICA_583"/>
<dbReference type="HOGENOM" id="CLU_3292370_0_0_5"/>
<accession>G2KMY8</accession>
<name>G2KMY8_MICAA</name>
<dbReference type="Proteomes" id="UP000009286">
    <property type="component" value="Chromosome"/>
</dbReference>
<protein>
    <submittedName>
        <fullName evidence="1">Uncharacterized protein</fullName>
    </submittedName>
</protein>
<reference evidence="1 2" key="1">
    <citation type="journal article" date="2011" name="BMC Genomics">
        <title>Genomic insights into an obligate epibiotic bacterial predator: Micavibrio aeruginosavorus ARL-13.</title>
        <authorList>
            <person name="Wang Z."/>
            <person name="Kadouri D."/>
            <person name="Wu M."/>
        </authorList>
    </citation>
    <scope>NUCLEOTIDE SEQUENCE [LARGE SCALE GENOMIC DNA]</scope>
    <source>
        <strain evidence="1 2">ARL-13</strain>
    </source>
</reference>
<keyword evidence="2" id="KW-1185">Reference proteome</keyword>
<evidence type="ECO:0000313" key="1">
    <source>
        <dbReference type="EMBL" id="AEP08920.1"/>
    </source>
</evidence>